<accession>A0A6A5WE25</accession>
<reference evidence="2" key="1">
    <citation type="journal article" date="2020" name="Stud. Mycol.">
        <title>101 Dothideomycetes genomes: a test case for predicting lifestyles and emergence of pathogens.</title>
        <authorList>
            <person name="Haridas S."/>
            <person name="Albert R."/>
            <person name="Binder M."/>
            <person name="Bloem J."/>
            <person name="Labutti K."/>
            <person name="Salamov A."/>
            <person name="Andreopoulos B."/>
            <person name="Baker S."/>
            <person name="Barry K."/>
            <person name="Bills G."/>
            <person name="Bluhm B."/>
            <person name="Cannon C."/>
            <person name="Castanera R."/>
            <person name="Culley D."/>
            <person name="Daum C."/>
            <person name="Ezra D."/>
            <person name="Gonzalez J."/>
            <person name="Henrissat B."/>
            <person name="Kuo A."/>
            <person name="Liang C."/>
            <person name="Lipzen A."/>
            <person name="Lutzoni F."/>
            <person name="Magnuson J."/>
            <person name="Mondo S."/>
            <person name="Nolan M."/>
            <person name="Ohm R."/>
            <person name="Pangilinan J."/>
            <person name="Park H.-J."/>
            <person name="Ramirez L."/>
            <person name="Alfaro M."/>
            <person name="Sun H."/>
            <person name="Tritt A."/>
            <person name="Yoshinaga Y."/>
            <person name="Zwiers L.-H."/>
            <person name="Turgeon B."/>
            <person name="Goodwin S."/>
            <person name="Spatafora J."/>
            <person name="Crous P."/>
            <person name="Grigoriev I."/>
        </authorList>
    </citation>
    <scope>NUCLEOTIDE SEQUENCE</scope>
    <source>
        <strain evidence="2">CBS 123094</strain>
    </source>
</reference>
<keyword evidence="3" id="KW-1185">Reference proteome</keyword>
<dbReference type="Proteomes" id="UP000799779">
    <property type="component" value="Unassembled WGS sequence"/>
</dbReference>
<sequence length="176" mass="18496">MSPAADIPPPLDTTASPPSNPANPISPVSVTRHTSFPHQTSGSVPPTIPFIEVDTPAINDEPIELDSEALTREEAKRRGTGDSVGMGKGKGWEGLEKEAEGEEEFLGEGGKGEGRVVREKRAAILASRSKDPAVLVDLPDEPTAVEVEAAKSAEGAVTPGLPSSEIERVEIEEGKR</sequence>
<proteinExistence type="predicted"/>
<feature type="compositionally biased region" description="Basic and acidic residues" evidence="1">
    <location>
        <begin position="165"/>
        <end position="176"/>
    </location>
</feature>
<evidence type="ECO:0000313" key="2">
    <source>
        <dbReference type="EMBL" id="KAF1999338.1"/>
    </source>
</evidence>
<gene>
    <name evidence="2" type="ORF">P154DRAFT_437298</name>
</gene>
<name>A0A6A5WE25_9PLEO</name>
<dbReference type="AlphaFoldDB" id="A0A6A5WE25"/>
<feature type="compositionally biased region" description="Basic and acidic residues" evidence="1">
    <location>
        <begin position="69"/>
        <end position="80"/>
    </location>
</feature>
<feature type="region of interest" description="Disordered" evidence="1">
    <location>
        <begin position="151"/>
        <end position="176"/>
    </location>
</feature>
<dbReference type="OrthoDB" id="5310629at2759"/>
<feature type="compositionally biased region" description="Polar residues" evidence="1">
    <location>
        <begin position="31"/>
        <end position="44"/>
    </location>
</feature>
<evidence type="ECO:0000256" key="1">
    <source>
        <dbReference type="SAM" id="MobiDB-lite"/>
    </source>
</evidence>
<evidence type="ECO:0000313" key="3">
    <source>
        <dbReference type="Proteomes" id="UP000799779"/>
    </source>
</evidence>
<organism evidence="2 3">
    <name type="scientific">Amniculicola lignicola CBS 123094</name>
    <dbReference type="NCBI Taxonomy" id="1392246"/>
    <lineage>
        <taxon>Eukaryota</taxon>
        <taxon>Fungi</taxon>
        <taxon>Dikarya</taxon>
        <taxon>Ascomycota</taxon>
        <taxon>Pezizomycotina</taxon>
        <taxon>Dothideomycetes</taxon>
        <taxon>Pleosporomycetidae</taxon>
        <taxon>Pleosporales</taxon>
        <taxon>Amniculicolaceae</taxon>
        <taxon>Amniculicola</taxon>
    </lineage>
</organism>
<dbReference type="EMBL" id="ML977596">
    <property type="protein sequence ID" value="KAF1999338.1"/>
    <property type="molecule type" value="Genomic_DNA"/>
</dbReference>
<feature type="compositionally biased region" description="Pro residues" evidence="1">
    <location>
        <begin position="1"/>
        <end position="11"/>
    </location>
</feature>
<protein>
    <submittedName>
        <fullName evidence="2">Uncharacterized protein</fullName>
    </submittedName>
</protein>
<feature type="region of interest" description="Disordered" evidence="1">
    <location>
        <begin position="1"/>
        <end position="113"/>
    </location>
</feature>